<dbReference type="PROSITE" id="PS50206">
    <property type="entry name" value="RHODANESE_3"/>
    <property type="match status" value="1"/>
</dbReference>
<dbReference type="CDD" id="cd00757">
    <property type="entry name" value="ThiF_MoeB_HesA_family"/>
    <property type="match status" value="1"/>
</dbReference>
<gene>
    <name evidence="6" type="ORF">ABLG96_12140</name>
</gene>
<dbReference type="PANTHER" id="PTHR10953:SF102">
    <property type="entry name" value="ADENYLYLTRANSFERASE AND SULFURTRANSFERASE MOCS3"/>
    <property type="match status" value="1"/>
</dbReference>
<dbReference type="InterPro" id="IPR001763">
    <property type="entry name" value="Rhodanese-like_dom"/>
</dbReference>
<feature type="domain" description="Rhodanese" evidence="5">
    <location>
        <begin position="290"/>
        <end position="380"/>
    </location>
</feature>
<evidence type="ECO:0000256" key="3">
    <source>
        <dbReference type="ARBA" id="ARBA00022840"/>
    </source>
</evidence>
<dbReference type="SMART" id="SM00450">
    <property type="entry name" value="RHOD"/>
    <property type="match status" value="1"/>
</dbReference>
<dbReference type="RefSeq" id="WP_353647647.1">
    <property type="nucleotide sequence ID" value="NZ_CP159218.1"/>
</dbReference>
<evidence type="ECO:0000256" key="1">
    <source>
        <dbReference type="ARBA" id="ARBA00022679"/>
    </source>
</evidence>
<evidence type="ECO:0000313" key="6">
    <source>
        <dbReference type="EMBL" id="XCG62032.1"/>
    </source>
</evidence>
<evidence type="ECO:0000256" key="2">
    <source>
        <dbReference type="ARBA" id="ARBA00022741"/>
    </source>
</evidence>
<dbReference type="SUPFAM" id="SSF69572">
    <property type="entry name" value="Activating enzymes of the ubiquitin-like proteins"/>
    <property type="match status" value="1"/>
</dbReference>
<dbReference type="Gene3D" id="3.40.50.720">
    <property type="entry name" value="NAD(P)-binding Rossmann-like Domain"/>
    <property type="match status" value="1"/>
</dbReference>
<dbReference type="InterPro" id="IPR036873">
    <property type="entry name" value="Rhodanese-like_dom_sf"/>
</dbReference>
<reference evidence="6" key="1">
    <citation type="submission" date="2024-05" db="EMBL/GenBank/DDBJ databases">
        <authorList>
            <person name="Cai S.Y."/>
            <person name="Jin L.M."/>
            <person name="Li H.R."/>
        </authorList>
    </citation>
    <scope>NUCLEOTIDE SEQUENCE</scope>
    <source>
        <strain evidence="6">A5-74</strain>
    </source>
</reference>
<evidence type="ECO:0000259" key="5">
    <source>
        <dbReference type="PROSITE" id="PS50206"/>
    </source>
</evidence>
<proteinExistence type="predicted"/>
<organism evidence="6">
    <name type="scientific">Nakamurella sp. A5-74</name>
    <dbReference type="NCBI Taxonomy" id="3158264"/>
    <lineage>
        <taxon>Bacteria</taxon>
        <taxon>Bacillati</taxon>
        <taxon>Actinomycetota</taxon>
        <taxon>Actinomycetes</taxon>
        <taxon>Nakamurellales</taxon>
        <taxon>Nakamurellaceae</taxon>
        <taxon>Nakamurella</taxon>
    </lineage>
</organism>
<dbReference type="InterPro" id="IPR000594">
    <property type="entry name" value="ThiF_NAD_FAD-bd"/>
</dbReference>
<sequence>MSFPALVEPGPALTGPELARYARHLLLPDLGELGQRRLRAARVLVVGAGGLGSPVVAYLTAAGVGTIGIVDDDRVELSNLQRQVIHPADAVGEPKTVSAARTVRALDPATVVEQHPVRLTPENVDDIVAGHHLVIDGSDNFETRYLVDAACARAGIPDVWGSVLRMEGMVSVFWTDRGPRYIDLHPQAPPPGAVPSCAEGGVLGALCGTIGTLMATQAVLLICGIGKPLVGRLIVHDALDGETRTVPLGARTGSRRTPAGDVAALESSPEPAEQPVPLVQPAALRDALLSSHPPLLVDVREPAERLIVSIDGAVAMTADALVTSARDGSVGADRQIVVLCRSGVRSAAAARRVAVEAGRSASSLDGGILRWIAEVDPSLPRY</sequence>
<keyword evidence="2" id="KW-0547">Nucleotide-binding</keyword>
<dbReference type="GO" id="GO:0005524">
    <property type="term" value="F:ATP binding"/>
    <property type="evidence" value="ECO:0007669"/>
    <property type="project" value="UniProtKB-KW"/>
</dbReference>
<evidence type="ECO:0000256" key="4">
    <source>
        <dbReference type="SAM" id="MobiDB-lite"/>
    </source>
</evidence>
<dbReference type="InterPro" id="IPR045886">
    <property type="entry name" value="ThiF/MoeB/HesA"/>
</dbReference>
<dbReference type="CDD" id="cd00158">
    <property type="entry name" value="RHOD"/>
    <property type="match status" value="1"/>
</dbReference>
<dbReference type="GO" id="GO:0008641">
    <property type="term" value="F:ubiquitin-like modifier activating enzyme activity"/>
    <property type="evidence" value="ECO:0007669"/>
    <property type="project" value="InterPro"/>
</dbReference>
<keyword evidence="3" id="KW-0067">ATP-binding</keyword>
<keyword evidence="1" id="KW-0808">Transferase</keyword>
<dbReference type="GO" id="GO:0016779">
    <property type="term" value="F:nucleotidyltransferase activity"/>
    <property type="evidence" value="ECO:0007669"/>
    <property type="project" value="UniProtKB-KW"/>
</dbReference>
<keyword evidence="6" id="KW-0548">Nucleotidyltransferase</keyword>
<dbReference type="FunFam" id="3.40.50.720:FF:000033">
    <property type="entry name" value="Adenylyltransferase and sulfurtransferase MOCS3"/>
    <property type="match status" value="1"/>
</dbReference>
<dbReference type="PANTHER" id="PTHR10953">
    <property type="entry name" value="UBIQUITIN-ACTIVATING ENZYME E1"/>
    <property type="match status" value="1"/>
</dbReference>
<protein>
    <submittedName>
        <fullName evidence="6">ThiF family adenylyltransferase</fullName>
    </submittedName>
</protein>
<dbReference type="InterPro" id="IPR035985">
    <property type="entry name" value="Ubiquitin-activating_enz"/>
</dbReference>
<dbReference type="EMBL" id="CP159218">
    <property type="protein sequence ID" value="XCG62032.1"/>
    <property type="molecule type" value="Genomic_DNA"/>
</dbReference>
<feature type="region of interest" description="Disordered" evidence="4">
    <location>
        <begin position="246"/>
        <end position="274"/>
    </location>
</feature>
<dbReference type="Gene3D" id="3.40.250.10">
    <property type="entry name" value="Rhodanese-like domain"/>
    <property type="match status" value="1"/>
</dbReference>
<dbReference type="GO" id="GO:0004792">
    <property type="term" value="F:thiosulfate-cyanide sulfurtransferase activity"/>
    <property type="evidence" value="ECO:0007669"/>
    <property type="project" value="TreeGrafter"/>
</dbReference>
<accession>A0AAU8DIN7</accession>
<dbReference type="GO" id="GO:0005829">
    <property type="term" value="C:cytosol"/>
    <property type="evidence" value="ECO:0007669"/>
    <property type="project" value="TreeGrafter"/>
</dbReference>
<name>A0AAU8DIN7_9ACTN</name>
<dbReference type="GO" id="GO:0008146">
    <property type="term" value="F:sulfotransferase activity"/>
    <property type="evidence" value="ECO:0007669"/>
    <property type="project" value="TreeGrafter"/>
</dbReference>
<dbReference type="Pfam" id="PF00581">
    <property type="entry name" value="Rhodanese"/>
    <property type="match status" value="1"/>
</dbReference>
<dbReference type="AlphaFoldDB" id="A0AAU8DIN7"/>
<dbReference type="Pfam" id="PF00899">
    <property type="entry name" value="ThiF"/>
    <property type="match status" value="1"/>
</dbReference>